<name>A0A975IGI3_9GAMM</name>
<accession>A0A975IGI3</accession>
<dbReference type="RefSeq" id="WP_210218355.1">
    <property type="nucleotide sequence ID" value="NZ_CP072793.1"/>
</dbReference>
<evidence type="ECO:0000313" key="2">
    <source>
        <dbReference type="Proteomes" id="UP000672009"/>
    </source>
</evidence>
<organism evidence="1 2">
    <name type="scientific">Thiothrix unzii</name>
    <dbReference type="NCBI Taxonomy" id="111769"/>
    <lineage>
        <taxon>Bacteria</taxon>
        <taxon>Pseudomonadati</taxon>
        <taxon>Pseudomonadota</taxon>
        <taxon>Gammaproteobacteria</taxon>
        <taxon>Thiotrichales</taxon>
        <taxon>Thiotrichaceae</taxon>
        <taxon>Thiothrix</taxon>
    </lineage>
</organism>
<dbReference type="Proteomes" id="UP000672009">
    <property type="component" value="Chromosome"/>
</dbReference>
<dbReference type="AlphaFoldDB" id="A0A975IGI3"/>
<keyword evidence="2" id="KW-1185">Reference proteome</keyword>
<proteinExistence type="predicted"/>
<protein>
    <submittedName>
        <fullName evidence="1">Uncharacterized protein</fullName>
    </submittedName>
</protein>
<evidence type="ECO:0000313" key="1">
    <source>
        <dbReference type="EMBL" id="QTR52822.1"/>
    </source>
</evidence>
<reference evidence="1" key="1">
    <citation type="submission" date="2021-04" db="EMBL/GenBank/DDBJ databases">
        <title>Genomics, taxonomy and metabolism of representatives of sulfur bacteria of the genus Thiothrix: Thiothrix fructosivorans QT, Thiothrix unzii A1T and three new species, Thiothrix subterranea sp. nov., Thiothrix litoralis sp. nov. and 'Candidatus Thiothrix anitrata' sp. nov.</title>
        <authorList>
            <person name="Ravin N.V."/>
            <person name="Smolyakov D."/>
            <person name="Rudenko T.S."/>
            <person name="Mardanov A.V."/>
            <person name="Beletsky A.V."/>
            <person name="Markov N.D."/>
            <person name="Fomenkov A.I."/>
            <person name="Roberts R.J."/>
            <person name="Karnachuk O.V."/>
            <person name="Novikov A."/>
            <person name="Grabovich M.Y."/>
        </authorList>
    </citation>
    <scope>NUCLEOTIDE SEQUENCE</scope>
    <source>
        <strain evidence="1">A1</strain>
    </source>
</reference>
<dbReference type="KEGG" id="tun:J9260_14090"/>
<dbReference type="EMBL" id="CP072793">
    <property type="protein sequence ID" value="QTR52822.1"/>
    <property type="molecule type" value="Genomic_DNA"/>
</dbReference>
<gene>
    <name evidence="1" type="ORF">J9260_14090</name>
</gene>
<sequence length="67" mass="7887">MNLAVDLPDDIIKLVRNLPDQQNFLVEAIQREWQRRKALAQLLKLSERVSTRNQSMTDQQLEDLLRA</sequence>